<evidence type="ECO:0000313" key="2">
    <source>
        <dbReference type="EMBL" id="ABB55321.1"/>
    </source>
</evidence>
<reference evidence="2" key="1">
    <citation type="submission" date="2006-04" db="EMBL/GenBank/DDBJ databases">
        <title>Comparative Sequence and Genetic Analyses of the Asparagus, Onion, and Rice Genomes Reveal Similar Structures, But No Microsynteny.</title>
        <authorList>
            <person name="Jernej J."/>
            <person name="Suzuki G."/>
            <person name="McCallum J."/>
            <person name="Cheung F."/>
            <person name="Arbogast T."/>
            <person name="Tallon L.J."/>
            <person name="Smith S."/>
            <person name="Utterback T."/>
            <person name="Havey M.J."/>
            <person name="Town C.D."/>
        </authorList>
    </citation>
    <scope>NUCLEOTIDE SEQUENCE</scope>
</reference>
<dbReference type="AlphaFoldDB" id="Q2XNV1"/>
<dbReference type="EMBL" id="AC183409">
    <property type="protein sequence ID" value="ABB55321.1"/>
    <property type="molecule type" value="Genomic_DNA"/>
</dbReference>
<feature type="region of interest" description="Disordered" evidence="1">
    <location>
        <begin position="1"/>
        <end position="42"/>
    </location>
</feature>
<protein>
    <submittedName>
        <fullName evidence="2">Uncharacterized protein</fullName>
    </submittedName>
</protein>
<feature type="compositionally biased region" description="Basic and acidic residues" evidence="1">
    <location>
        <begin position="28"/>
        <end position="42"/>
    </location>
</feature>
<feature type="region of interest" description="Disordered" evidence="1">
    <location>
        <begin position="190"/>
        <end position="215"/>
    </location>
</feature>
<organism evidence="2">
    <name type="scientific">Asparagus officinalis</name>
    <name type="common">Garden asparagus</name>
    <dbReference type="NCBI Taxonomy" id="4686"/>
    <lineage>
        <taxon>Eukaryota</taxon>
        <taxon>Viridiplantae</taxon>
        <taxon>Streptophyta</taxon>
        <taxon>Embryophyta</taxon>
        <taxon>Tracheophyta</taxon>
        <taxon>Spermatophyta</taxon>
        <taxon>Magnoliopsida</taxon>
        <taxon>Liliopsida</taxon>
        <taxon>Asparagales</taxon>
        <taxon>Asparagaceae</taxon>
        <taxon>Asparagoideae</taxon>
        <taxon>Asparagus</taxon>
    </lineage>
</organism>
<evidence type="ECO:0000256" key="1">
    <source>
        <dbReference type="SAM" id="MobiDB-lite"/>
    </source>
</evidence>
<proteinExistence type="predicted"/>
<feature type="region of interest" description="Disordered" evidence="1">
    <location>
        <begin position="123"/>
        <end position="178"/>
    </location>
</feature>
<gene>
    <name evidence="2" type="ORF">12.t00036</name>
</gene>
<feature type="compositionally biased region" description="Polar residues" evidence="1">
    <location>
        <begin position="190"/>
        <end position="207"/>
    </location>
</feature>
<name>Q2XNV1_ASPOF</name>
<sequence length="558" mass="61930">MKNVPSDPKTRADDLNPNAVKDPSPASKETRSNVHDNSLKVKELPVESAPVLTKRARQRQRQYLTRQFAKALDQVDELYYQADLEFRNRQVAKLSPQQASGISSQPPTNEWIRILVRKAKETQMEKAVKRSPRSKQIWMPKAKSMPKAKARGVAPQPSSTLDLAHSAPTPSVKPYGGVDLSRVKNSIEGSPQFSTRRSRQSACQGTLGTVEGTPSKHPDWGSCDSKCVTPTKANNVLFTQIKTRQTDERVIPKNSCKQLIGYSDRNVDELYYRAGGTNKSRKRGTRKADSHCLCTKIIKAVLSACSCPKTSPQRVSVFKRISTEASKPKSRHFHKRRSVVQDDELPSVTINVVDKGKSLISSNSSNPNLSPGRRVNSGITQRISQLQLEAIGHNDYPGIHEGIHSDGELSDSYSALASDDTTSSIGQAREVFMINTEQIDKIIEDALAKQKEAFKIKMEMTMQEMRQMHDQQIRPLSNQLGESSHRSTDNQAGRIQMWMNTTLGVASLKIMTLRVVPLKITTLGAAPLKITTLGVDQPMMITLGVAALFLSKIVQNRI</sequence>
<accession>Q2XNV1</accession>